<dbReference type="InterPro" id="IPR048399">
    <property type="entry name" value="DUF4438_C"/>
</dbReference>
<evidence type="ECO:0000313" key="3">
    <source>
        <dbReference type="EMBL" id="QAT88265.1"/>
    </source>
</evidence>
<name>A0A410S208_CORCK</name>
<dbReference type="Gene3D" id="4.10.1180.10">
    <property type="entry name" value="tm1086 domain"/>
    <property type="match status" value="1"/>
</dbReference>
<dbReference type="Gene3D" id="2.40.10.170">
    <property type="match status" value="1"/>
</dbReference>
<dbReference type="InterPro" id="IPR044910">
    <property type="entry name" value="TM_1086_SG_dom"/>
</dbReference>
<feature type="domain" description="DUF4438" evidence="2">
    <location>
        <begin position="185"/>
        <end position="308"/>
    </location>
</feature>
<dbReference type="InterPro" id="IPR029433">
    <property type="entry name" value="DUF4438_N"/>
</dbReference>
<proteinExistence type="predicted"/>
<reference evidence="3 4" key="1">
    <citation type="submission" date="2018-12" db="EMBL/GenBank/DDBJ databases">
        <title>Complete Genome Sequence of the Corallopyronin A producing Myxobacterium Corallococcus coralloides B035.</title>
        <authorList>
            <person name="Bouhired S.M."/>
            <person name="Rupp O."/>
            <person name="Blom J."/>
            <person name="Schaeberle T.F."/>
            <person name="Kehraus S."/>
            <person name="Schiefer A."/>
            <person name="Pfarr K."/>
            <person name="Goesmann A."/>
            <person name="Hoerauf A."/>
            <person name="Koenig G.M."/>
        </authorList>
    </citation>
    <scope>NUCLEOTIDE SEQUENCE [LARGE SCALE GENOMIC DNA]</scope>
    <source>
        <strain evidence="3 4">B035</strain>
    </source>
</reference>
<evidence type="ECO:0008006" key="5">
    <source>
        <dbReference type="Google" id="ProtNLM"/>
    </source>
</evidence>
<dbReference type="Pfam" id="PF20999">
    <property type="entry name" value="DUF4438_C"/>
    <property type="match status" value="1"/>
</dbReference>
<gene>
    <name evidence="3" type="ORF">EJ065_6740</name>
</gene>
<evidence type="ECO:0000259" key="2">
    <source>
        <dbReference type="Pfam" id="PF20999"/>
    </source>
</evidence>
<evidence type="ECO:0000259" key="1">
    <source>
        <dbReference type="Pfam" id="PF14505"/>
    </source>
</evidence>
<evidence type="ECO:0000313" key="4">
    <source>
        <dbReference type="Proteomes" id="UP000288758"/>
    </source>
</evidence>
<dbReference type="EMBL" id="CP034669">
    <property type="protein sequence ID" value="QAT88265.1"/>
    <property type="molecule type" value="Genomic_DNA"/>
</dbReference>
<sequence length="326" mass="34444">MDIALHPLMEAGTGAASAPRTNESRMVASAVAGQVSHPLARVSPYRIGRDGVLRLLPGTGGIVLNRRVGDRAVGLAADHMEAGVSLNNPGRDDAGQRGGSNRALMFYACVGNRARVTSGPVTGAVGTVVGKHGGINHVIVDFPPAVKRRLCIGDRVQLDAYGQGLELPDFPQVRALNLSPRLLRRWGVRTQAGRLVVPVTHTVPAELMGSGFGRSEGVLGDLDIQLSDARRVRRHRLDALRLGDLVAVCPLDYRFGPTRRPGVVTVGVVVHADSKVAGHGPGVTPLLICPSKCVRLVRRPQANVALILGLRQSVAPPADDPSWRGG</sequence>
<dbReference type="RefSeq" id="WP_128799468.1">
    <property type="nucleotide sequence ID" value="NZ_CP034669.1"/>
</dbReference>
<feature type="domain" description="DUF4438" evidence="1">
    <location>
        <begin position="45"/>
        <end position="183"/>
    </location>
</feature>
<protein>
    <recommendedName>
        <fullName evidence="5">DUF4438 domain-containing protein</fullName>
    </recommendedName>
</protein>
<dbReference type="AlphaFoldDB" id="A0A410S208"/>
<dbReference type="Gene3D" id="2.102.30.10">
    <property type="entry name" value="tm1086 (SG structure) domain"/>
    <property type="match status" value="1"/>
</dbReference>
<dbReference type="Pfam" id="PF14505">
    <property type="entry name" value="DUF4438"/>
    <property type="match status" value="1"/>
</dbReference>
<dbReference type="InterPro" id="IPR044909">
    <property type="entry name" value="TM_1086_sf"/>
</dbReference>
<dbReference type="Proteomes" id="UP000288758">
    <property type="component" value="Chromosome"/>
</dbReference>
<organism evidence="3 4">
    <name type="scientific">Corallococcus coralloides</name>
    <name type="common">Myxococcus coralloides</name>
    <dbReference type="NCBI Taxonomy" id="184914"/>
    <lineage>
        <taxon>Bacteria</taxon>
        <taxon>Pseudomonadati</taxon>
        <taxon>Myxococcota</taxon>
        <taxon>Myxococcia</taxon>
        <taxon>Myxococcales</taxon>
        <taxon>Cystobacterineae</taxon>
        <taxon>Myxococcaceae</taxon>
        <taxon>Corallococcus</taxon>
    </lineage>
</organism>
<accession>A0A410S208</accession>